<feature type="compositionally biased region" description="Low complexity" evidence="1">
    <location>
        <begin position="660"/>
        <end position="695"/>
    </location>
</feature>
<feature type="compositionally biased region" description="Low complexity" evidence="1">
    <location>
        <begin position="2022"/>
        <end position="2040"/>
    </location>
</feature>
<feature type="region of interest" description="Disordered" evidence="1">
    <location>
        <begin position="205"/>
        <end position="254"/>
    </location>
</feature>
<feature type="compositionally biased region" description="Basic and acidic residues" evidence="1">
    <location>
        <begin position="1572"/>
        <end position="1582"/>
    </location>
</feature>
<feature type="compositionally biased region" description="Low complexity" evidence="1">
    <location>
        <begin position="1464"/>
        <end position="1482"/>
    </location>
</feature>
<gene>
    <name evidence="2" type="ORF">ABL78_3323</name>
</gene>
<evidence type="ECO:0000313" key="3">
    <source>
        <dbReference type="Proteomes" id="UP000038009"/>
    </source>
</evidence>
<feature type="region of interest" description="Disordered" evidence="1">
    <location>
        <begin position="418"/>
        <end position="452"/>
    </location>
</feature>
<feature type="region of interest" description="Disordered" evidence="1">
    <location>
        <begin position="542"/>
        <end position="772"/>
    </location>
</feature>
<reference evidence="2 3" key="1">
    <citation type="journal article" date="2015" name="PLoS Pathog.">
        <title>Leptomonas seymouri: Adaptations to the Dixenous Life Cycle Analyzed by Genome Sequencing, Transcriptome Profiling and Co-infection with Leishmania donovani.</title>
        <authorList>
            <person name="Kraeva N."/>
            <person name="Butenko A."/>
            <person name="Hlavacova J."/>
            <person name="Kostygov A."/>
            <person name="Myskova J."/>
            <person name="Grybchuk D."/>
            <person name="Lestinova T."/>
            <person name="Votypka J."/>
            <person name="Volf P."/>
            <person name="Opperdoes F."/>
            <person name="Flegontov P."/>
            <person name="Lukes J."/>
            <person name="Yurchenko V."/>
        </authorList>
    </citation>
    <scope>NUCLEOTIDE SEQUENCE [LARGE SCALE GENOMIC DNA]</scope>
    <source>
        <strain evidence="2 3">ATCC 30220</strain>
    </source>
</reference>
<organism evidence="2 3">
    <name type="scientific">Leptomonas seymouri</name>
    <dbReference type="NCBI Taxonomy" id="5684"/>
    <lineage>
        <taxon>Eukaryota</taxon>
        <taxon>Discoba</taxon>
        <taxon>Euglenozoa</taxon>
        <taxon>Kinetoplastea</taxon>
        <taxon>Metakinetoplastina</taxon>
        <taxon>Trypanosomatida</taxon>
        <taxon>Trypanosomatidae</taxon>
        <taxon>Leishmaniinae</taxon>
        <taxon>Leptomonas</taxon>
    </lineage>
</organism>
<feature type="region of interest" description="Disordered" evidence="1">
    <location>
        <begin position="1445"/>
        <end position="1482"/>
    </location>
</feature>
<feature type="compositionally biased region" description="Polar residues" evidence="1">
    <location>
        <begin position="946"/>
        <end position="960"/>
    </location>
</feature>
<feature type="compositionally biased region" description="Low complexity" evidence="1">
    <location>
        <begin position="1844"/>
        <end position="1855"/>
    </location>
</feature>
<feature type="compositionally biased region" description="Low complexity" evidence="1">
    <location>
        <begin position="302"/>
        <end position="317"/>
    </location>
</feature>
<evidence type="ECO:0000256" key="1">
    <source>
        <dbReference type="SAM" id="MobiDB-lite"/>
    </source>
</evidence>
<feature type="compositionally biased region" description="Low complexity" evidence="1">
    <location>
        <begin position="995"/>
        <end position="1006"/>
    </location>
</feature>
<feature type="compositionally biased region" description="Polar residues" evidence="1">
    <location>
        <begin position="364"/>
        <end position="374"/>
    </location>
</feature>
<feature type="compositionally biased region" description="Polar residues" evidence="1">
    <location>
        <begin position="644"/>
        <end position="654"/>
    </location>
</feature>
<feature type="region of interest" description="Disordered" evidence="1">
    <location>
        <begin position="1059"/>
        <end position="1090"/>
    </location>
</feature>
<feature type="region of interest" description="Disordered" evidence="1">
    <location>
        <begin position="1338"/>
        <end position="1358"/>
    </location>
</feature>
<feature type="compositionally biased region" description="Basic and acidic residues" evidence="1">
    <location>
        <begin position="1782"/>
        <end position="1792"/>
    </location>
</feature>
<feature type="region of interest" description="Disordered" evidence="1">
    <location>
        <begin position="294"/>
        <end position="336"/>
    </location>
</feature>
<feature type="compositionally biased region" description="Low complexity" evidence="1">
    <location>
        <begin position="2062"/>
        <end position="2073"/>
    </location>
</feature>
<feature type="region of interest" description="Disordered" evidence="1">
    <location>
        <begin position="875"/>
        <end position="906"/>
    </location>
</feature>
<name>A0A0N1I7Z8_LEPSE</name>
<feature type="compositionally biased region" description="Low complexity" evidence="1">
    <location>
        <begin position="1824"/>
        <end position="1835"/>
    </location>
</feature>
<feature type="compositionally biased region" description="Basic and acidic residues" evidence="1">
    <location>
        <begin position="594"/>
        <end position="605"/>
    </location>
</feature>
<feature type="region of interest" description="Disordered" evidence="1">
    <location>
        <begin position="490"/>
        <end position="518"/>
    </location>
</feature>
<feature type="region of interest" description="Disordered" evidence="1">
    <location>
        <begin position="362"/>
        <end position="385"/>
    </location>
</feature>
<feature type="region of interest" description="Disordered" evidence="1">
    <location>
        <begin position="1776"/>
        <end position="1861"/>
    </location>
</feature>
<feature type="compositionally biased region" description="Basic residues" evidence="1">
    <location>
        <begin position="622"/>
        <end position="631"/>
    </location>
</feature>
<feature type="region of interest" description="Disordered" evidence="1">
    <location>
        <begin position="1164"/>
        <end position="1189"/>
    </location>
</feature>
<feature type="region of interest" description="Disordered" evidence="1">
    <location>
        <begin position="1500"/>
        <end position="1607"/>
    </location>
</feature>
<sequence>MNPLDYTSTDAFIRAWAPPTNAVRSPGPHICIVHPHFARVAIPAADPAGARQTAPETKVMCTGRVRTQLPTPHAGSCPLDYTTLFVTLHRRQREKILQVRAGSLVPLLGRTHTLKSSQLSQHSNQMGPWPPAVVGAAAGRAAPPSQNAEAAPAREAAHVPRTSTSAYRAVIPEGLMVVERVVPESVAAVMAQVTASATTTVAQQRMSHASPHHHHHRPSAETRAPPAQHHHHHYHAQSRRPTQQQHPSPVSVYSPQTAAPVTVTQHMRYRVGRSGSTQLQALPAANSETAFGGTAVAHRRSASPTSSPPLSASTSLPREAPTTPLSPALTSIRRSDTHRSFSIAGVDITAAAATALMGLPRSSARASNQSSLHRSGSHAYHDPMNDGGNADAAFLMSVASAQAATADSRTRNTPADACVFLRPPQHSLRDAQSYSRDGTMSAGDPLARSPSLAGTAAEVDAVLASHQRELHLQLHRTLQRQRRLEQRMLHDGDCENSISASEEEEDEDFDKGTGWEDGLGDDVVDEELFWRSPQYTQALLAGAATNGRRPSPEDQLQRPVPREHRHEPVSRSRFREPRGDESDLGIRADSVLDVPREWRVVDRGRGVTTSPSPQPDAYGVRWQRRQQRRGGRGGGDPHPRSQHHPSGSAATTEGSPIPMPATARAPATAHRQSTNTATLRAAAVSRSAVVTPTSPQRGGSTGDTDAATAGMPPPTTALLRYASPARPRDGEVAPSVATPLTPGVKATSRYAGAADVSEHNGTPRSVPSPAFVDMAPGVTLWKTDSVDRPMAAAAATGPAGVPSFSKCTSSSPSSSSPSPSWRRSSPQINERSSFARTRRPVEAVDDDDVEELEKFSCRQSSPSPVQLHEEVVMAQQQGAGEVEKPSSETTWKNAREGSVASPSLPASCRADSASHAVRCVNVQRAASSCRSFCLLDEADSEVPTVRRTSPGVSESSSQLRRPSADHSRNRSCGSQADDAAGIDDEERTSSSGCISPSHRASAVSSPSSPPHRSPEDAKMLCNAIHTESMVATPQTVAPRSAAAAVPPLVYLSDMLRLSPPPDRDNYNSHENGNAHHGAPTTGAAPHQPASRYFGHVDSPMDCTACESGAIVFGVCRGTPQRPTYFSERTAAEERSAMATASISSSPPSPNRTAIRHAVCTLTDDDADQDEPHHSPMSGQPVLSRHSLTSSPTSAAFTTHVFTPPKPTAVAHILALSMDERDLHASTASTVVCGVMASTAALSETPAAAFAHSRFSDDSSRCATTPTAAADVRLTSATSTRSSVSAVFSTPAQTRLQSLLQASTWAVPASPQHEDDDVEADDVEGDGMRTPRCHVDLRSINHSHPRHSSALSSPATPLEASDDHIFRCGTGEPGAAAGPPSTTVPPPPFAAMALPPPSPFRGSGSFLRVQPSWGMCPNAAVEGRPSDSFEADIQLLARMTRMTVGAHGPTAAPQPPPAYLSTPTQNAASWAQQQAPSLPSSPSRFSTNSLTFFTAAAAAGSPTGTGLDDDDHEGVRGGSGVYGSAVASRRSWAPRKARPTRRDRQRRTRASASGGGSSDGAGRRLSSSFISSRQRDPYHELRLSSELASPSPSARPSRGGSSSGILLPPQRLTFGSAITSLSTQLASTATATEGISDSGERWSTARSTPMASALARQQQQPQPKLRSSPPSYFEAIHAPLTDPAQHVDHDFSEADEASGEGLYSPSLPPMYYPHAQRMHPSSMSPFDARTPSRRPSLSSAEFFHAPRCGLRGDRRRSCTPSYPPMWNGVASLASSPFRQRSLSKGDEGNEHHVAASGGGGYAPPRRSRRASHTASLSRLRSPSATGTRLTWGTTPTASSEARQRSLSSHVHFSSGSTTPLRVPQTRTSGLLIARSFAPPPPPPSATPLHSTETSTTATQPLTLADELRSFSSPIFCPPPPPSSSSVLAVAAHQRLANPAAAAPVVAAHPATTFLASPPRRSGVQLPAGTPSFLAAPHGAGAGSPQTSLPPGLQALLMRGSPATAVAAGGQGLDVVGQEPTTPPKTTTPTASTTDEATSSPPMKTPPHRRGCSERCEVNVEYGAASPSPSRQASP</sequence>
<feature type="region of interest" description="Disordered" evidence="1">
    <location>
        <begin position="2006"/>
        <end position="2073"/>
    </location>
</feature>
<comment type="caution">
    <text evidence="2">The sequence shown here is derived from an EMBL/GenBank/DDBJ whole genome shotgun (WGS) entry which is preliminary data.</text>
</comment>
<protein>
    <submittedName>
        <fullName evidence="2">Uncharacterized protein</fullName>
    </submittedName>
</protein>
<feature type="region of interest" description="Disordered" evidence="1">
    <location>
        <begin position="791"/>
        <end position="848"/>
    </location>
</feature>
<dbReference type="OMA" id="SWAPRKQ"/>
<accession>A0A0N1I7Z8</accession>
<feature type="compositionally biased region" description="Low complexity" evidence="1">
    <location>
        <begin position="1583"/>
        <end position="1603"/>
    </location>
</feature>
<feature type="region of interest" description="Disordered" evidence="1">
    <location>
        <begin position="1629"/>
        <end position="1670"/>
    </location>
</feature>
<feature type="region of interest" description="Disordered" evidence="1">
    <location>
        <begin position="942"/>
        <end position="1016"/>
    </location>
</feature>
<feature type="compositionally biased region" description="Polar residues" evidence="1">
    <location>
        <begin position="1886"/>
        <end position="1895"/>
    </location>
</feature>
<dbReference type="Proteomes" id="UP000038009">
    <property type="component" value="Unassembled WGS sequence"/>
</dbReference>
<proteinExistence type="predicted"/>
<feature type="compositionally biased region" description="Polar residues" evidence="1">
    <location>
        <begin position="1811"/>
        <end position="1823"/>
    </location>
</feature>
<feature type="compositionally biased region" description="Basic residues" evidence="1">
    <location>
        <begin position="1531"/>
        <end position="1548"/>
    </location>
</feature>
<dbReference type="VEuPathDB" id="TriTrypDB:Lsey_0080_0210"/>
<dbReference type="EMBL" id="LJSK01000080">
    <property type="protein sequence ID" value="KPI87614.1"/>
    <property type="molecule type" value="Genomic_DNA"/>
</dbReference>
<feature type="compositionally biased region" description="Basic and acidic residues" evidence="1">
    <location>
        <begin position="550"/>
        <end position="586"/>
    </location>
</feature>
<feature type="compositionally biased region" description="Polar residues" evidence="1">
    <location>
        <begin position="239"/>
        <end position="254"/>
    </location>
</feature>
<feature type="compositionally biased region" description="Low complexity" evidence="1">
    <location>
        <begin position="802"/>
        <end position="826"/>
    </location>
</feature>
<feature type="compositionally biased region" description="Basic residues" evidence="1">
    <location>
        <begin position="228"/>
        <end position="238"/>
    </location>
</feature>
<dbReference type="OrthoDB" id="267497at2759"/>
<keyword evidence="3" id="KW-1185">Reference proteome</keyword>
<feature type="compositionally biased region" description="Polar residues" evidence="1">
    <location>
        <begin position="1643"/>
        <end position="1661"/>
    </location>
</feature>
<feature type="region of interest" description="Disordered" evidence="1">
    <location>
        <begin position="1874"/>
        <end position="1895"/>
    </location>
</feature>
<evidence type="ECO:0000313" key="2">
    <source>
        <dbReference type="EMBL" id="KPI87614.1"/>
    </source>
</evidence>